<dbReference type="GO" id="GO:0004056">
    <property type="term" value="F:argininosuccinate lyase activity"/>
    <property type="evidence" value="ECO:0007669"/>
    <property type="project" value="InterPro"/>
</dbReference>
<dbReference type="Gene3D" id="1.10.275.10">
    <property type="entry name" value="Fumarase/aspartase (N-terminal domain)"/>
    <property type="match status" value="1"/>
</dbReference>
<proteinExistence type="predicted"/>
<dbReference type="InterPro" id="IPR009049">
    <property type="entry name" value="Argininosuccinate_lyase"/>
</dbReference>
<evidence type="ECO:0000313" key="2">
    <source>
        <dbReference type="Proteomes" id="UP000324897"/>
    </source>
</evidence>
<evidence type="ECO:0000313" key="1">
    <source>
        <dbReference type="EMBL" id="TVU30146.1"/>
    </source>
</evidence>
<organism evidence="1 2">
    <name type="scientific">Eragrostis curvula</name>
    <name type="common">weeping love grass</name>
    <dbReference type="NCBI Taxonomy" id="38414"/>
    <lineage>
        <taxon>Eukaryota</taxon>
        <taxon>Viridiplantae</taxon>
        <taxon>Streptophyta</taxon>
        <taxon>Embryophyta</taxon>
        <taxon>Tracheophyta</taxon>
        <taxon>Spermatophyta</taxon>
        <taxon>Magnoliopsida</taxon>
        <taxon>Liliopsida</taxon>
        <taxon>Poales</taxon>
        <taxon>Poaceae</taxon>
        <taxon>PACMAD clade</taxon>
        <taxon>Chloridoideae</taxon>
        <taxon>Eragrostideae</taxon>
        <taxon>Eragrostidinae</taxon>
        <taxon>Eragrostis</taxon>
    </lineage>
</organism>
<dbReference type="EMBL" id="RWGY01000011">
    <property type="protein sequence ID" value="TVU30146.1"/>
    <property type="molecule type" value="Genomic_DNA"/>
</dbReference>
<dbReference type="OrthoDB" id="658601at2759"/>
<dbReference type="PANTHER" id="PTHR43814:SF1">
    <property type="entry name" value="ARGININOSUCCINATE LYASE"/>
    <property type="match status" value="1"/>
</dbReference>
<feature type="non-terminal residue" evidence="1">
    <location>
        <position position="1"/>
    </location>
</feature>
<dbReference type="AlphaFoldDB" id="A0A5J9V2L1"/>
<comment type="caution">
    <text evidence="1">The sequence shown here is derived from an EMBL/GenBank/DDBJ whole genome shotgun (WGS) entry which is preliminary data.</text>
</comment>
<dbReference type="SUPFAM" id="SSF48557">
    <property type="entry name" value="L-aspartase-like"/>
    <property type="match status" value="1"/>
</dbReference>
<dbReference type="InterPro" id="IPR008948">
    <property type="entry name" value="L-Aspartase-like"/>
</dbReference>
<dbReference type="Gene3D" id="1.20.200.10">
    <property type="entry name" value="Fumarase/aspartase (Central domain)"/>
    <property type="match status" value="1"/>
</dbReference>
<protein>
    <submittedName>
        <fullName evidence="1">Uncharacterized protein</fullName>
    </submittedName>
</protein>
<sequence>MFLQTLNRSTMKAFHQAPIVGRTFPSSQKSCFLFRSIPYRHPHQLVASKDTRKKHKRLTVNSPSEMSSPISVWDACKDSFSESSNNIMDVEQVLTEDMDPRFIESIVFDKHLYKYEILDRKNCAVKMMKQQVSLPSSLPPSLIHGLMSAGNEDEMLCALNKVEQDILQGKFEWKDGQDVHTNIMEALVNLVGEQAKELMASNKSDRCLYVLKTWCIDCVESIASRIKQIQVALVTLAIRNKGLVVTGNQNTEDSTLVGSMILPIVKEVIIGSSKYVVYGNGLVKGLEKQKLSRAAGDLCCFHNLLTTTISYGYPLADSYSDRCQFEFIGTRINYVIPEILMHLVKMFVSWRNRSFLLANDEVVMYDAFLEKFGPNGRTIYGSLALRNCLNTVTYRVSDYFDIEEAKFYLFSGAENVLEMLDLCVKFAEGVTFKESSPPRGCSDAISLAGFLRSKGLSFETSYGVVCRCLEKQLPPGELTPQEIQGIGFPCDTLEEIREARNLLIEKQISLDNQDSFAELLFWCGELQLDPGSFC</sequence>
<keyword evidence="2" id="KW-1185">Reference proteome</keyword>
<dbReference type="GO" id="GO:0042450">
    <property type="term" value="P:L-arginine biosynthetic process via ornithine"/>
    <property type="evidence" value="ECO:0007669"/>
    <property type="project" value="InterPro"/>
</dbReference>
<dbReference type="Gramene" id="TVU30146">
    <property type="protein sequence ID" value="TVU30146"/>
    <property type="gene ID" value="EJB05_21754"/>
</dbReference>
<dbReference type="PANTHER" id="PTHR43814">
    <property type="entry name" value="ARGININOSUCCINATE LYASE"/>
    <property type="match status" value="1"/>
</dbReference>
<accession>A0A5J9V2L1</accession>
<dbReference type="InterPro" id="IPR024083">
    <property type="entry name" value="Fumarase/histidase_N"/>
</dbReference>
<dbReference type="Proteomes" id="UP000324897">
    <property type="component" value="Chromosome 1"/>
</dbReference>
<gene>
    <name evidence="1" type="ORF">EJB05_21754</name>
</gene>
<name>A0A5J9V2L1_9POAL</name>
<reference evidence="1 2" key="1">
    <citation type="journal article" date="2019" name="Sci. Rep.">
        <title>A high-quality genome of Eragrostis curvula grass provides insights into Poaceae evolution and supports new strategies to enhance forage quality.</title>
        <authorList>
            <person name="Carballo J."/>
            <person name="Santos B.A.C.M."/>
            <person name="Zappacosta D."/>
            <person name="Garbus I."/>
            <person name="Selva J.P."/>
            <person name="Gallo C.A."/>
            <person name="Diaz A."/>
            <person name="Albertini E."/>
            <person name="Caccamo M."/>
            <person name="Echenique V."/>
        </authorList>
    </citation>
    <scope>NUCLEOTIDE SEQUENCE [LARGE SCALE GENOMIC DNA]</scope>
    <source>
        <strain evidence="2">cv. Victoria</strain>
        <tissue evidence="1">Leaf</tissue>
    </source>
</reference>
<dbReference type="GO" id="GO:0005829">
    <property type="term" value="C:cytosol"/>
    <property type="evidence" value="ECO:0007669"/>
    <property type="project" value="TreeGrafter"/>
</dbReference>